<dbReference type="GO" id="GO:0005739">
    <property type="term" value="C:mitochondrion"/>
    <property type="evidence" value="ECO:0007669"/>
    <property type="project" value="TreeGrafter"/>
</dbReference>
<dbReference type="InterPro" id="IPR027417">
    <property type="entry name" value="P-loop_NTPase"/>
</dbReference>
<dbReference type="EMBL" id="WJXA01000002">
    <property type="protein sequence ID" value="KAF7151284.1"/>
    <property type="molecule type" value="Genomic_DNA"/>
</dbReference>
<dbReference type="GO" id="GO:0003924">
    <property type="term" value="F:GTPase activity"/>
    <property type="evidence" value="ECO:0007669"/>
    <property type="project" value="TreeGrafter"/>
</dbReference>
<dbReference type="OrthoDB" id="6271304at2759"/>
<evidence type="ECO:0000256" key="2">
    <source>
        <dbReference type="ARBA" id="ARBA00022917"/>
    </source>
</evidence>
<proteinExistence type="predicted"/>
<dbReference type="AlphaFoldDB" id="A0A834HI04"/>
<keyword evidence="1" id="KW-0251">Elongation factor</keyword>
<dbReference type="GO" id="GO:0003746">
    <property type="term" value="F:translation elongation factor activity"/>
    <property type="evidence" value="ECO:0007669"/>
    <property type="project" value="UniProtKB-KW"/>
</dbReference>
<organism evidence="3 4">
    <name type="scientific">Rhododendron simsii</name>
    <name type="common">Sims's rhododendron</name>
    <dbReference type="NCBI Taxonomy" id="118357"/>
    <lineage>
        <taxon>Eukaryota</taxon>
        <taxon>Viridiplantae</taxon>
        <taxon>Streptophyta</taxon>
        <taxon>Embryophyta</taxon>
        <taxon>Tracheophyta</taxon>
        <taxon>Spermatophyta</taxon>
        <taxon>Magnoliopsida</taxon>
        <taxon>eudicotyledons</taxon>
        <taxon>Gunneridae</taxon>
        <taxon>Pentapetalae</taxon>
        <taxon>asterids</taxon>
        <taxon>Ericales</taxon>
        <taxon>Ericaceae</taxon>
        <taxon>Ericoideae</taxon>
        <taxon>Rhodoreae</taxon>
        <taxon>Rhododendron</taxon>
    </lineage>
</organism>
<keyword evidence="4" id="KW-1185">Reference proteome</keyword>
<evidence type="ECO:0000256" key="1">
    <source>
        <dbReference type="ARBA" id="ARBA00022768"/>
    </source>
</evidence>
<evidence type="ECO:0000313" key="3">
    <source>
        <dbReference type="EMBL" id="KAF7151284.1"/>
    </source>
</evidence>
<gene>
    <name evidence="3" type="ORF">RHSIM_Rhsim02G0217000</name>
</gene>
<comment type="caution">
    <text evidence="3">The sequence shown here is derived from an EMBL/GenBank/DDBJ whole genome shotgun (WGS) entry which is preliminary data.</text>
</comment>
<dbReference type="PANTHER" id="PTHR43636">
    <property type="entry name" value="ELONGATION FACTOR G, MITOCHONDRIAL"/>
    <property type="match status" value="1"/>
</dbReference>
<accession>A0A834HI04</accession>
<keyword evidence="2" id="KW-0648">Protein biosynthesis</keyword>
<reference evidence="3" key="1">
    <citation type="submission" date="2019-11" db="EMBL/GenBank/DDBJ databases">
        <authorList>
            <person name="Liu Y."/>
            <person name="Hou J."/>
            <person name="Li T.-Q."/>
            <person name="Guan C.-H."/>
            <person name="Wu X."/>
            <person name="Wu H.-Z."/>
            <person name="Ling F."/>
            <person name="Zhang R."/>
            <person name="Shi X.-G."/>
            <person name="Ren J.-P."/>
            <person name="Chen E.-F."/>
            <person name="Sun J.-M."/>
        </authorList>
    </citation>
    <scope>NUCLEOTIDE SEQUENCE</scope>
    <source>
        <strain evidence="3">Adult_tree_wgs_1</strain>
        <tissue evidence="3">Leaves</tissue>
    </source>
</reference>
<protein>
    <submittedName>
        <fullName evidence="3">Uncharacterized protein</fullName>
    </submittedName>
</protein>
<dbReference type="GO" id="GO:0070125">
    <property type="term" value="P:mitochondrial translational elongation"/>
    <property type="evidence" value="ECO:0007669"/>
    <property type="project" value="TreeGrafter"/>
</dbReference>
<dbReference type="SUPFAM" id="SSF52540">
    <property type="entry name" value="P-loop containing nucleoside triphosphate hydrolases"/>
    <property type="match status" value="1"/>
</dbReference>
<dbReference type="Gene3D" id="3.40.50.300">
    <property type="entry name" value="P-loop containing nucleotide triphosphate hydrolases"/>
    <property type="match status" value="3"/>
</dbReference>
<dbReference type="PANTHER" id="PTHR43636:SF2">
    <property type="entry name" value="ELONGATION FACTOR G, MITOCHONDRIAL"/>
    <property type="match status" value="1"/>
</dbReference>
<sequence length="179" mass="19889">MEALVAEKRSELIEVVSEVDDRLAELFLADEPITSAELEGAIRRATIARKFIPVFMGSAFKNKYYNMEYNLPACTTMIFFFFFPCAISGLQGVQPLLDGVLSYLPCPTEVSNYALDQNNNEEKVMLSGTPAGPLVALAFKLEEGRFGQLTYLRIYEGVIRRGDSIINVNTGKKVKVSSD</sequence>
<evidence type="ECO:0000313" key="4">
    <source>
        <dbReference type="Proteomes" id="UP000626092"/>
    </source>
</evidence>
<dbReference type="Proteomes" id="UP000626092">
    <property type="component" value="Unassembled WGS sequence"/>
</dbReference>
<name>A0A834HI04_RHOSS</name>
<dbReference type="SUPFAM" id="SSF50447">
    <property type="entry name" value="Translation proteins"/>
    <property type="match status" value="1"/>
</dbReference>
<dbReference type="InterPro" id="IPR009000">
    <property type="entry name" value="Transl_B-barrel_sf"/>
</dbReference>